<dbReference type="Proteomes" id="UP001597511">
    <property type="component" value="Unassembled WGS sequence"/>
</dbReference>
<evidence type="ECO:0000313" key="10">
    <source>
        <dbReference type="EMBL" id="MFD2919439.1"/>
    </source>
</evidence>
<dbReference type="Gene3D" id="2.60.40.1120">
    <property type="entry name" value="Carboxypeptidase-like, regulatory domain"/>
    <property type="match status" value="1"/>
</dbReference>
<dbReference type="Gene3D" id="2.170.130.10">
    <property type="entry name" value="TonB-dependent receptor, plug domain"/>
    <property type="match status" value="1"/>
</dbReference>
<keyword evidence="6 7" id="KW-0998">Cell outer membrane</keyword>
<evidence type="ECO:0000256" key="4">
    <source>
        <dbReference type="ARBA" id="ARBA00022692"/>
    </source>
</evidence>
<accession>A0ABW6A2A2</accession>
<dbReference type="InterPro" id="IPR039426">
    <property type="entry name" value="TonB-dep_rcpt-like"/>
</dbReference>
<evidence type="ECO:0000256" key="3">
    <source>
        <dbReference type="ARBA" id="ARBA00022452"/>
    </source>
</evidence>
<protein>
    <submittedName>
        <fullName evidence="10">SusC/RagA family TonB-linked outer membrane protein</fullName>
    </submittedName>
</protein>
<dbReference type="PROSITE" id="PS52016">
    <property type="entry name" value="TONB_DEPENDENT_REC_3"/>
    <property type="match status" value="1"/>
</dbReference>
<dbReference type="InterPro" id="IPR023997">
    <property type="entry name" value="TonB-dep_OMP_SusC/RagA_CS"/>
</dbReference>
<evidence type="ECO:0000256" key="2">
    <source>
        <dbReference type="ARBA" id="ARBA00022448"/>
    </source>
</evidence>
<feature type="signal peptide" evidence="8">
    <location>
        <begin position="1"/>
        <end position="21"/>
    </location>
</feature>
<dbReference type="Gene3D" id="2.40.170.20">
    <property type="entry name" value="TonB-dependent receptor, beta-barrel domain"/>
    <property type="match status" value="1"/>
</dbReference>
<comment type="similarity">
    <text evidence="7">Belongs to the TonB-dependent receptor family.</text>
</comment>
<evidence type="ECO:0000256" key="6">
    <source>
        <dbReference type="ARBA" id="ARBA00023237"/>
    </source>
</evidence>
<reference evidence="11" key="1">
    <citation type="journal article" date="2019" name="Int. J. Syst. Evol. Microbiol.">
        <title>The Global Catalogue of Microorganisms (GCM) 10K type strain sequencing project: providing services to taxonomists for standard genome sequencing and annotation.</title>
        <authorList>
            <consortium name="The Broad Institute Genomics Platform"/>
            <consortium name="The Broad Institute Genome Sequencing Center for Infectious Disease"/>
            <person name="Wu L."/>
            <person name="Ma J."/>
        </authorList>
    </citation>
    <scope>NUCLEOTIDE SEQUENCE [LARGE SCALE GENOMIC DNA]</scope>
    <source>
        <strain evidence="11">KCTC 23299</strain>
    </source>
</reference>
<dbReference type="InterPro" id="IPR023996">
    <property type="entry name" value="TonB-dep_OMP_SusC/RagA"/>
</dbReference>
<name>A0ABW6A2A2_9BACT</name>
<evidence type="ECO:0000259" key="9">
    <source>
        <dbReference type="Pfam" id="PF07715"/>
    </source>
</evidence>
<proteinExistence type="inferred from homology"/>
<feature type="chain" id="PRO_5045301096" evidence="8">
    <location>
        <begin position="22"/>
        <end position="1138"/>
    </location>
</feature>
<dbReference type="NCBIfam" id="TIGR04056">
    <property type="entry name" value="OMP_RagA_SusC"/>
    <property type="match status" value="1"/>
</dbReference>
<comment type="subcellular location">
    <subcellularLocation>
        <location evidence="1 7">Cell outer membrane</location>
        <topology evidence="1 7">Multi-pass membrane protein</topology>
    </subcellularLocation>
</comment>
<dbReference type="InterPro" id="IPR037066">
    <property type="entry name" value="Plug_dom_sf"/>
</dbReference>
<dbReference type="InterPro" id="IPR036942">
    <property type="entry name" value="Beta-barrel_TonB_sf"/>
</dbReference>
<sequence>MKTRRLLLLFVSMLFSQLLLMAQNSRVITGVVKDNDGKPVPAATVSVKGTTQNVITNEDGQFTISINRADATIIVSAVGFGTKEIKVGAQSNIDISLETAASDLSEVVVTGLGIKREARSIGYSAQKINSADITKASAPDLASGLMGKSAGLNISMPNGIQGGSQRIVIRGNNSILGSNQPLIVIDGIQVQNDPVGGSTSTAGTSIENPKDWGSFLNFLNTDDIQDITVLKGATAAALYGARGSNGVLLITSKKGIKKPGIGIDYNFSTLFSKAARFQEVQNEYGYGGANAMWSATPQFPTVGGELRYPGNYPWDGQPVGDAYQAAGTIPGGYSTWDIFSWYGPAASWGHKLDGTEIVWWDGVKRKWDPQPDNRKTFFRTGNTTTHNLSFSGGGDFGTIRVGLTRLDNTAVLPNSHYNQNTANLGANLNISKKLKAEVTASYTNYNRKNTPDIGSENSWAKFMIHGMSRDYKPLEFDMYKNADGSKNIFDQTTPFRFYPYNNNSFKDLFWNLYEHNQELTRNQLLGSLKLSADFTPWLNVTGRASMNYATTDIESKYTPIDAGGVRGQYGLENTKNQNFNFELFTTLHKENIIKDVNASLLIGNAALRTRMHNLSAWNNGETTPFTLPNKYFLANTTGTIPAAKELWGDYDLNSLFGVLDLSYKNYLFLQVSGRNDWSSTLPVKTASYFFPSGSLSFVFTEAIKGMQDINWLSYGKLKVSAAQSANGALPYQTNYTYSSYVISNYLNTDEINSPTAFGGVPVRRVEKILPPADLLVPQRNRSYEVGLELGFLNNRINTEITYYQTKATSQIMSGSLALSSGAQSITFNSGALSNKGVEFIVRATPVQKPDLRWDVTLNAAHNKNKVLSLSEGIDRYPLQDLWASNGVQMYVEVGQDYGSIYGYDYTYKNGQRVVEKILDKNDPTKVVGTRYVTTTDPVVIGNATPKLTGGLGNTLRYKNFSLYVLTDFKLGGDIYSADYAAAMGMGLSPSTLSERDGNGLPYTYPDGTKANHGVIIDGVFADGTRNTDVVHYMYKYAGAFQGWSNVKMPRSNAVFENTWVKMREVALTYSIPSNLVKKLKFVQGLDLSLIGRNLFYIYTSLPEKLNPEAINGIGNAQGIQWAQFPMMRDMGISLKVRL</sequence>
<evidence type="ECO:0000256" key="7">
    <source>
        <dbReference type="PROSITE-ProRule" id="PRU01360"/>
    </source>
</evidence>
<keyword evidence="2 7" id="KW-0813">Transport</keyword>
<dbReference type="InterPro" id="IPR008969">
    <property type="entry name" value="CarboxyPept-like_regulatory"/>
</dbReference>
<keyword evidence="8" id="KW-0732">Signal</keyword>
<dbReference type="NCBIfam" id="TIGR04057">
    <property type="entry name" value="SusC_RagA_signa"/>
    <property type="match status" value="1"/>
</dbReference>
<dbReference type="SUPFAM" id="SSF56935">
    <property type="entry name" value="Porins"/>
    <property type="match status" value="1"/>
</dbReference>
<keyword evidence="11" id="KW-1185">Reference proteome</keyword>
<keyword evidence="4 7" id="KW-0812">Transmembrane</keyword>
<evidence type="ECO:0000256" key="5">
    <source>
        <dbReference type="ARBA" id="ARBA00023136"/>
    </source>
</evidence>
<comment type="caution">
    <text evidence="10">The sequence shown here is derived from an EMBL/GenBank/DDBJ whole genome shotgun (WGS) entry which is preliminary data.</text>
</comment>
<dbReference type="InterPro" id="IPR012910">
    <property type="entry name" value="Plug_dom"/>
</dbReference>
<evidence type="ECO:0000256" key="1">
    <source>
        <dbReference type="ARBA" id="ARBA00004571"/>
    </source>
</evidence>
<dbReference type="Pfam" id="PF07715">
    <property type="entry name" value="Plug"/>
    <property type="match status" value="1"/>
</dbReference>
<dbReference type="SUPFAM" id="SSF49464">
    <property type="entry name" value="Carboxypeptidase regulatory domain-like"/>
    <property type="match status" value="1"/>
</dbReference>
<feature type="domain" description="TonB-dependent receptor plug" evidence="9">
    <location>
        <begin position="119"/>
        <end position="247"/>
    </location>
</feature>
<dbReference type="Pfam" id="PF13715">
    <property type="entry name" value="CarbopepD_reg_2"/>
    <property type="match status" value="1"/>
</dbReference>
<keyword evidence="3 7" id="KW-1134">Transmembrane beta strand</keyword>
<dbReference type="EMBL" id="JBHUOZ010000001">
    <property type="protein sequence ID" value="MFD2919439.1"/>
    <property type="molecule type" value="Genomic_DNA"/>
</dbReference>
<keyword evidence="5 7" id="KW-0472">Membrane</keyword>
<evidence type="ECO:0000256" key="8">
    <source>
        <dbReference type="SAM" id="SignalP"/>
    </source>
</evidence>
<gene>
    <name evidence="10" type="ORF">ACFS6H_06975</name>
</gene>
<evidence type="ECO:0000313" key="11">
    <source>
        <dbReference type="Proteomes" id="UP001597511"/>
    </source>
</evidence>
<dbReference type="RefSeq" id="WP_386096628.1">
    <property type="nucleotide sequence ID" value="NZ_JBHUOZ010000001.1"/>
</dbReference>
<organism evidence="10 11">
    <name type="scientific">Terrimonas rubra</name>
    <dbReference type="NCBI Taxonomy" id="1035890"/>
    <lineage>
        <taxon>Bacteria</taxon>
        <taxon>Pseudomonadati</taxon>
        <taxon>Bacteroidota</taxon>
        <taxon>Chitinophagia</taxon>
        <taxon>Chitinophagales</taxon>
        <taxon>Chitinophagaceae</taxon>
        <taxon>Terrimonas</taxon>
    </lineage>
</organism>